<reference evidence="1 2" key="1">
    <citation type="journal article" date="2020" name="Microb. Ecol.">
        <title>Ecogenomics of the Marine Benthic Filamentous Cyanobacterium Adonisia.</title>
        <authorList>
            <person name="Walter J.M."/>
            <person name="Coutinho F.H."/>
            <person name="Leomil L."/>
            <person name="Hargreaves P.I."/>
            <person name="Campeao M.E."/>
            <person name="Vieira V.V."/>
            <person name="Silva B.S."/>
            <person name="Fistarol G.O."/>
            <person name="Salomon P.S."/>
            <person name="Sawabe T."/>
            <person name="Mino S."/>
            <person name="Hosokawa M."/>
            <person name="Miyashita H."/>
            <person name="Maruyama F."/>
            <person name="van Verk M.C."/>
            <person name="Dutilh B.E."/>
            <person name="Thompson C.C."/>
            <person name="Thompson F.L."/>
        </authorList>
    </citation>
    <scope>NUCLEOTIDE SEQUENCE [LARGE SCALE GENOMIC DNA]</scope>
    <source>
        <strain evidence="1 2">CCMR0082</strain>
    </source>
</reference>
<dbReference type="EMBL" id="QZCE01000002">
    <property type="protein sequence ID" value="NEZ66826.1"/>
    <property type="molecule type" value="Genomic_DNA"/>
</dbReference>
<dbReference type="Proteomes" id="UP000473574">
    <property type="component" value="Unassembled WGS sequence"/>
</dbReference>
<comment type="caution">
    <text evidence="1">The sequence shown here is derived from an EMBL/GenBank/DDBJ whole genome shotgun (WGS) entry which is preliminary data.</text>
</comment>
<sequence>MSDPSLCLQPHVLTQILIWTIGGKANEMNPLLGAGRLELSSLPIPPNSNWHHATTQSSIGLETEIAKIRGRPVYRSYSPPLEPQ</sequence>
<accession>A0A6M0SET2</accession>
<name>A0A6M0SET2_9CYAN</name>
<evidence type="ECO:0000313" key="1">
    <source>
        <dbReference type="EMBL" id="NEZ66826.1"/>
    </source>
</evidence>
<protein>
    <submittedName>
        <fullName evidence="1">Uncharacterized protein</fullName>
    </submittedName>
</protein>
<gene>
    <name evidence="1" type="ORF">D0962_29415</name>
</gene>
<organism evidence="1 2">
    <name type="scientific">Adonisia turfae CCMR0082</name>
    <dbReference type="NCBI Taxonomy" id="2304604"/>
    <lineage>
        <taxon>Bacteria</taxon>
        <taxon>Bacillati</taxon>
        <taxon>Cyanobacteriota</taxon>
        <taxon>Adonisia</taxon>
        <taxon>Adonisia turfae</taxon>
    </lineage>
</organism>
<proteinExistence type="predicted"/>
<evidence type="ECO:0000313" key="2">
    <source>
        <dbReference type="Proteomes" id="UP000473574"/>
    </source>
</evidence>
<dbReference type="AlphaFoldDB" id="A0A6M0SET2"/>